<dbReference type="OrthoDB" id="6134571at2759"/>
<keyword evidence="4" id="KW-1185">Reference proteome</keyword>
<keyword evidence="1" id="KW-0175">Coiled coil</keyword>
<name>A0A8S3RCY2_MYTED</name>
<evidence type="ECO:0000313" key="4">
    <source>
        <dbReference type="Proteomes" id="UP000683360"/>
    </source>
</evidence>
<reference evidence="3" key="1">
    <citation type="submission" date="2021-03" db="EMBL/GenBank/DDBJ databases">
        <authorList>
            <person name="Bekaert M."/>
        </authorList>
    </citation>
    <scope>NUCLEOTIDE SEQUENCE</scope>
</reference>
<dbReference type="AlphaFoldDB" id="A0A8S3RCY2"/>
<dbReference type="EMBL" id="CAJPWZ010001072">
    <property type="protein sequence ID" value="CAG2207190.1"/>
    <property type="molecule type" value="Genomic_DNA"/>
</dbReference>
<accession>A0A8S3RCY2</accession>
<evidence type="ECO:0000313" key="3">
    <source>
        <dbReference type="EMBL" id="CAG2207190.1"/>
    </source>
</evidence>
<sequence length="328" mass="38020">MSIKLSVIINSNFCAKIYVHRKEVSSDNDIWTGLPTKYDSLESVTKLLSRLKRFSVCVGNPDEEYQYITPVGCGISDNVTNTIHSYREGNFSATSGTFSYGSTIRSVHCSLLVRGKRCSQCLDERRILRKRHQRAAERQNSPPTDFVHKTIKHENMSRSNLIEKINQQRDEMKSMSSEIEKLKRKHPNSVKRLFWEQQCKFETSGKNGMRWHPMIIRWCLYMRNKSAKSYDSMRDSGFIQLPSARTLFDYSHYTKSALGFQADVTKMLHEEAKKLGMFKENNKSYVGVLFDEIRIKEDLVYDNHTGELIGYCDLDSISNQIMNLESCK</sequence>
<proteinExistence type="predicted"/>
<protein>
    <recommendedName>
        <fullName evidence="2">Transposable element P transposase-like RNase H domain-containing protein</fullName>
    </recommendedName>
</protein>
<gene>
    <name evidence="3" type="ORF">MEDL_21547</name>
</gene>
<dbReference type="Proteomes" id="UP000683360">
    <property type="component" value="Unassembled WGS sequence"/>
</dbReference>
<evidence type="ECO:0000256" key="1">
    <source>
        <dbReference type="SAM" id="Coils"/>
    </source>
</evidence>
<feature type="domain" description="Transposable element P transposase-like RNase H" evidence="2">
    <location>
        <begin position="258"/>
        <end position="317"/>
    </location>
</feature>
<comment type="caution">
    <text evidence="3">The sequence shown here is derived from an EMBL/GenBank/DDBJ whole genome shotgun (WGS) entry which is preliminary data.</text>
</comment>
<evidence type="ECO:0000259" key="2">
    <source>
        <dbReference type="Pfam" id="PF21787"/>
    </source>
</evidence>
<feature type="coiled-coil region" evidence="1">
    <location>
        <begin position="158"/>
        <end position="185"/>
    </location>
</feature>
<organism evidence="3 4">
    <name type="scientific">Mytilus edulis</name>
    <name type="common">Blue mussel</name>
    <dbReference type="NCBI Taxonomy" id="6550"/>
    <lineage>
        <taxon>Eukaryota</taxon>
        <taxon>Metazoa</taxon>
        <taxon>Spiralia</taxon>
        <taxon>Lophotrochozoa</taxon>
        <taxon>Mollusca</taxon>
        <taxon>Bivalvia</taxon>
        <taxon>Autobranchia</taxon>
        <taxon>Pteriomorphia</taxon>
        <taxon>Mytilida</taxon>
        <taxon>Mytiloidea</taxon>
        <taxon>Mytilidae</taxon>
        <taxon>Mytilinae</taxon>
        <taxon>Mytilus</taxon>
    </lineage>
</organism>
<dbReference type="InterPro" id="IPR048365">
    <property type="entry name" value="TNP-like_RNaseH_N"/>
</dbReference>
<dbReference type="Pfam" id="PF21787">
    <property type="entry name" value="TNP-like_RNaseH_N"/>
    <property type="match status" value="1"/>
</dbReference>